<accession>A0A318U890</accession>
<evidence type="ECO:0000259" key="1">
    <source>
        <dbReference type="SMART" id="SM00245"/>
    </source>
</evidence>
<dbReference type="SMART" id="SM00245">
    <property type="entry name" value="TSPc"/>
    <property type="match status" value="1"/>
</dbReference>
<dbReference type="GO" id="GO:0008236">
    <property type="term" value="F:serine-type peptidase activity"/>
    <property type="evidence" value="ECO:0007669"/>
    <property type="project" value="InterPro"/>
</dbReference>
<evidence type="ECO:0000313" key="2">
    <source>
        <dbReference type="EMBL" id="PYF43082.1"/>
    </source>
</evidence>
<reference evidence="2 3" key="1">
    <citation type="submission" date="2018-06" db="EMBL/GenBank/DDBJ databases">
        <title>Genomic Encyclopedia of Archaeal and Bacterial Type Strains, Phase II (KMG-II): from individual species to whole genera.</title>
        <authorList>
            <person name="Goeker M."/>
        </authorList>
    </citation>
    <scope>NUCLEOTIDE SEQUENCE [LARGE SCALE GENOMIC DNA]</scope>
    <source>
        <strain evidence="2 3">ATCC 29103</strain>
    </source>
</reference>
<dbReference type="Gene3D" id="3.90.226.10">
    <property type="entry name" value="2-enoyl-CoA Hydratase, Chain A, domain 1"/>
    <property type="match status" value="1"/>
</dbReference>
<organism evidence="2 3">
    <name type="scientific">Metamycoplasma alkalescens</name>
    <dbReference type="NCBI Taxonomy" id="45363"/>
    <lineage>
        <taxon>Bacteria</taxon>
        <taxon>Bacillati</taxon>
        <taxon>Mycoplasmatota</taxon>
        <taxon>Mycoplasmoidales</taxon>
        <taxon>Metamycoplasmataceae</taxon>
        <taxon>Metamycoplasma</taxon>
    </lineage>
</organism>
<dbReference type="RefSeq" id="WP_110858262.1">
    <property type="nucleotide sequence ID" value="NZ_LS991949.1"/>
</dbReference>
<dbReference type="Proteomes" id="UP000247715">
    <property type="component" value="Unassembled WGS sequence"/>
</dbReference>
<gene>
    <name evidence="2" type="ORF">BCF88_1054</name>
</gene>
<dbReference type="Pfam" id="PF03572">
    <property type="entry name" value="Peptidase_S41"/>
    <property type="match status" value="1"/>
</dbReference>
<comment type="caution">
    <text evidence="2">The sequence shown here is derived from an EMBL/GenBank/DDBJ whole genome shotgun (WGS) entry which is preliminary data.</text>
</comment>
<protein>
    <submittedName>
        <fullName evidence="2">Peptidase S41-like protein</fullName>
    </submittedName>
</protein>
<feature type="domain" description="Tail specific protease" evidence="1">
    <location>
        <begin position="367"/>
        <end position="576"/>
    </location>
</feature>
<dbReference type="InterPro" id="IPR005151">
    <property type="entry name" value="Tail-specific_protease"/>
</dbReference>
<dbReference type="AlphaFoldDB" id="A0A318U890"/>
<dbReference type="GO" id="GO:0006508">
    <property type="term" value="P:proteolysis"/>
    <property type="evidence" value="ECO:0007669"/>
    <property type="project" value="InterPro"/>
</dbReference>
<dbReference type="EMBL" id="QKLP01000005">
    <property type="protein sequence ID" value="PYF43082.1"/>
    <property type="molecule type" value="Genomic_DNA"/>
</dbReference>
<sequence>MKKGNKTKFFKTILPIIATSIIPISVISASCENKKIPDSQLKMSVTQHSFKNYNPEYTINDNNLSVYRIKNQEEMAFVDLDEFLKALDGFIDPTKFISRVDYEKHQKIYEVKDEDGQVTAQMVIDWEKNTIFVNGTTFFWSILKPQELTDGNQFLELDYEVKYENENGITFDLSKYHMDIIYKDQKILIPFLIFNTLFMSQNYNNIYFNGDTFTNVFGGIDSYSSATFPPEARQRIKNQATVAKKPQTIKDRVVNFNHLLFAMDYFYGLKDYKKITSFEDYIGNEDKKKILSTNPDEFHEGYINVFHKKLNELHTRLDSFSYYDLSSEESLRESKLKKDPKKYYGEYYNRFFDTKDMLEKNFHKKYPKDIRNYTLDDHIKFIDNDQTAILRTFGFFDGTKEQNQKNDAWKYDTYYLMYEFMKKVKEKETVKNILVDLSMNGGGSVYAMIRALGFMTNKQILNREYNELNKIASITKANVDTQKSDEFKPHDYDQKYKWNILVSLNTFSAANQGTSIVKEMGIAKIIGQKTGGGMSAVFPITFNDGTTLTMSSPNNAVQGEDNKEIESGIDPDYQLDYKDFYDDNAIKKAIAAVNKQ</sequence>
<proteinExistence type="predicted"/>
<name>A0A318U890_9BACT</name>
<dbReference type="SUPFAM" id="SSF52096">
    <property type="entry name" value="ClpP/crotonase"/>
    <property type="match status" value="1"/>
</dbReference>
<dbReference type="PROSITE" id="PS51257">
    <property type="entry name" value="PROKAR_LIPOPROTEIN"/>
    <property type="match status" value="1"/>
</dbReference>
<dbReference type="InterPro" id="IPR029045">
    <property type="entry name" value="ClpP/crotonase-like_dom_sf"/>
</dbReference>
<evidence type="ECO:0000313" key="3">
    <source>
        <dbReference type="Proteomes" id="UP000247715"/>
    </source>
</evidence>